<accession>A0A836C703</accession>
<feature type="compositionally biased region" description="Basic residues" evidence="2">
    <location>
        <begin position="180"/>
        <end position="193"/>
    </location>
</feature>
<feature type="coiled-coil region" evidence="1">
    <location>
        <begin position="47"/>
        <end position="105"/>
    </location>
</feature>
<protein>
    <submittedName>
        <fullName evidence="3">Uncharacterized protein</fullName>
    </submittedName>
</protein>
<evidence type="ECO:0000313" key="3">
    <source>
        <dbReference type="EMBL" id="KAG5175390.1"/>
    </source>
</evidence>
<evidence type="ECO:0000256" key="2">
    <source>
        <dbReference type="SAM" id="MobiDB-lite"/>
    </source>
</evidence>
<evidence type="ECO:0000256" key="1">
    <source>
        <dbReference type="SAM" id="Coils"/>
    </source>
</evidence>
<reference evidence="3" key="1">
    <citation type="submission" date="2021-02" db="EMBL/GenBank/DDBJ databases">
        <title>First Annotated Genome of the Yellow-green Alga Tribonema minus.</title>
        <authorList>
            <person name="Mahan K.M."/>
        </authorList>
    </citation>
    <scope>NUCLEOTIDE SEQUENCE</scope>
    <source>
        <strain evidence="3">UTEX B ZZ1240</strain>
    </source>
</reference>
<sequence>MDDDDQQVQHPGEPASDLEAPPASTSIGASPSGQRVIDLGSFGDAARQDIETRMTVVQQKIRALEAAEPAVRDIEELSREDLLELVNWQREMAGLQQELVGLQALTSKALNTDVNTMERGLPLVKQEVLAAAAVSELISCADARSQCLKMAVDHLALRLRLSVESCSGRRDGEGGSAKQSAKRGAKRGVKRSAKQSAASESRSDCVLHEPVVLEAVLTFIGRGHWAFIAPTSKMMRAVYMRVLAVRDPAHLCTTSAPAALLSTASFQLAVEGGLDPLSPDLQQQVGATGSIEMVKIAATAGMPLGVRVFLGAAAAKKVGLLQYLRARSDEEVFNGQWVLMCCKAAYNGDNGVVLSWLSQQFDPCGAWPSWMLKALCQKAILGLAVGAIHTITWLLSDGAELFAAPVDADFDDDYEDLRAHCCDDEYNSLLDMALDYESIDIADFLLDEGHATAEDAYASWKSATRCGIQGLDLLCMYHKPINLLGVEEGLKDCVSAEVVHWLVGEGLWDISSAALLTEYLLCAVRARIAEDADVDSAVRLLLLYKAQWPSDISDLVRNSTLDGRAVVRALRLGCPFGAKWASATCRRLRDRPGGPERLREIHELGCPCACDRD</sequence>
<keyword evidence="1" id="KW-0175">Coiled coil</keyword>
<feature type="region of interest" description="Disordered" evidence="2">
    <location>
        <begin position="167"/>
        <end position="196"/>
    </location>
</feature>
<proteinExistence type="predicted"/>
<comment type="caution">
    <text evidence="3">The sequence shown here is derived from an EMBL/GenBank/DDBJ whole genome shotgun (WGS) entry which is preliminary data.</text>
</comment>
<name>A0A836C703_9STRA</name>
<keyword evidence="4" id="KW-1185">Reference proteome</keyword>
<organism evidence="3 4">
    <name type="scientific">Tribonema minus</name>
    <dbReference type="NCBI Taxonomy" id="303371"/>
    <lineage>
        <taxon>Eukaryota</taxon>
        <taxon>Sar</taxon>
        <taxon>Stramenopiles</taxon>
        <taxon>Ochrophyta</taxon>
        <taxon>PX clade</taxon>
        <taxon>Xanthophyceae</taxon>
        <taxon>Tribonematales</taxon>
        <taxon>Tribonemataceae</taxon>
        <taxon>Tribonema</taxon>
    </lineage>
</organism>
<dbReference type="EMBL" id="JAFCMP010000550">
    <property type="protein sequence ID" value="KAG5175390.1"/>
    <property type="molecule type" value="Genomic_DNA"/>
</dbReference>
<feature type="compositionally biased region" description="Polar residues" evidence="2">
    <location>
        <begin position="23"/>
        <end position="33"/>
    </location>
</feature>
<feature type="region of interest" description="Disordered" evidence="2">
    <location>
        <begin position="1"/>
        <end position="35"/>
    </location>
</feature>
<dbReference type="AlphaFoldDB" id="A0A836C703"/>
<gene>
    <name evidence="3" type="ORF">JKP88DRAFT_283577</name>
</gene>
<evidence type="ECO:0000313" key="4">
    <source>
        <dbReference type="Proteomes" id="UP000664859"/>
    </source>
</evidence>
<dbReference type="Proteomes" id="UP000664859">
    <property type="component" value="Unassembled WGS sequence"/>
</dbReference>